<dbReference type="InterPro" id="IPR051458">
    <property type="entry name" value="Cyt/Met_Dipeptidase"/>
</dbReference>
<evidence type="ECO:0000313" key="6">
    <source>
        <dbReference type="Proteomes" id="UP000324927"/>
    </source>
</evidence>
<comment type="caution">
    <text evidence="5">The sequence shown here is derived from an EMBL/GenBank/DDBJ whole genome shotgun (WGS) entry which is preliminary data.</text>
</comment>
<dbReference type="InterPro" id="IPR002933">
    <property type="entry name" value="Peptidase_M20"/>
</dbReference>
<evidence type="ECO:0000259" key="4">
    <source>
        <dbReference type="Pfam" id="PF07687"/>
    </source>
</evidence>
<dbReference type="EMBL" id="VTTN01000008">
    <property type="protein sequence ID" value="KAA0594462.1"/>
    <property type="molecule type" value="Genomic_DNA"/>
</dbReference>
<dbReference type="Proteomes" id="UP000324927">
    <property type="component" value="Unassembled WGS sequence"/>
</dbReference>
<evidence type="ECO:0000256" key="3">
    <source>
        <dbReference type="ARBA" id="ARBA00022801"/>
    </source>
</evidence>
<dbReference type="RefSeq" id="WP_149232947.1">
    <property type="nucleotide sequence ID" value="NZ_JALJXJ010000011.1"/>
</dbReference>
<dbReference type="NCBIfam" id="NF005478">
    <property type="entry name" value="PRK07079.1"/>
    <property type="match status" value="1"/>
</dbReference>
<name>A0A5A9GL37_AZOLI</name>
<evidence type="ECO:0000256" key="1">
    <source>
        <dbReference type="ARBA" id="ARBA00022670"/>
    </source>
</evidence>
<sequence>MERFAAGSQTAGIDDDGRGNVLAETADHLQSGAFVADLDRRMAHRTDSTAGDPGVLHAYLADEIAPTLLAMGFTTEICRAAEDGRNLFLIAERHEDSSLPTVLMYGHGDVVAGMEDRWSDGLSPWRATVRGDRLYGRGSADNKGQHSINLAAFAAVLKARQGRVGFNLKLLLEMGEEIGSPELQAICRSRRDRLKADVMISSDGPRIAADRPTLFLGARGGLNIRLTLDLRPGGHHSGNWGGLLVNPATRLSAAIACLVDGQGRILVDGLRPPPLSDAVRRALSGIPVVSGPGEPEIDADWGEPGLSPAERVYGWNTLEVLAMSAGNTQRPVNAIPGKAEAVLQLRFVVGTDAVGAGEAVKAHLAANGFGDMEVSAAVMSNATRLDLDDDWVRWAVGSMERTTAKPVALLPNFGGSLPNEFFVEDLGLPTLWVPHSYPGCNQHAPDEHLLLPVADEALRIMAGLFWDLGERAAR</sequence>
<dbReference type="OrthoDB" id="9761532at2"/>
<keyword evidence="1" id="KW-0645">Protease</keyword>
<dbReference type="PANTHER" id="PTHR43270:SF12">
    <property type="entry name" value="SUCCINYL-DIAMINOPIMELATE DESUCCINYLASE"/>
    <property type="match status" value="1"/>
</dbReference>
<reference evidence="5 6" key="1">
    <citation type="submission" date="2019-08" db="EMBL/GenBank/DDBJ databases">
        <authorList>
            <person name="Grouzdev D."/>
            <person name="Tikhonova E."/>
            <person name="Kravchenko I."/>
        </authorList>
    </citation>
    <scope>NUCLEOTIDE SEQUENCE [LARGE SCALE GENOMIC DNA]</scope>
    <source>
        <strain evidence="5 6">59b</strain>
    </source>
</reference>
<dbReference type="Pfam" id="PF01546">
    <property type="entry name" value="Peptidase_M20"/>
    <property type="match status" value="1"/>
</dbReference>
<dbReference type="PANTHER" id="PTHR43270">
    <property type="entry name" value="BETA-ALA-HIS DIPEPTIDASE"/>
    <property type="match status" value="1"/>
</dbReference>
<gene>
    <name evidence="5" type="ORF">FZ942_20585</name>
</gene>
<dbReference type="Gene3D" id="3.30.70.360">
    <property type="match status" value="1"/>
</dbReference>
<keyword evidence="6" id="KW-1185">Reference proteome</keyword>
<feature type="domain" description="Peptidase M20 dimerisation" evidence="4">
    <location>
        <begin position="235"/>
        <end position="366"/>
    </location>
</feature>
<dbReference type="AlphaFoldDB" id="A0A5A9GL37"/>
<organism evidence="5 6">
    <name type="scientific">Azospirillum lipoferum</name>
    <dbReference type="NCBI Taxonomy" id="193"/>
    <lineage>
        <taxon>Bacteria</taxon>
        <taxon>Pseudomonadati</taxon>
        <taxon>Pseudomonadota</taxon>
        <taxon>Alphaproteobacteria</taxon>
        <taxon>Rhodospirillales</taxon>
        <taxon>Azospirillaceae</taxon>
        <taxon>Azospirillum</taxon>
    </lineage>
</organism>
<evidence type="ECO:0000313" key="5">
    <source>
        <dbReference type="EMBL" id="KAA0594462.1"/>
    </source>
</evidence>
<dbReference type="GO" id="GO:0046872">
    <property type="term" value="F:metal ion binding"/>
    <property type="evidence" value="ECO:0007669"/>
    <property type="project" value="UniProtKB-KW"/>
</dbReference>
<proteinExistence type="predicted"/>
<dbReference type="InterPro" id="IPR011650">
    <property type="entry name" value="Peptidase_M20_dimer"/>
</dbReference>
<dbReference type="GO" id="GO:0008233">
    <property type="term" value="F:peptidase activity"/>
    <property type="evidence" value="ECO:0007669"/>
    <property type="project" value="UniProtKB-KW"/>
</dbReference>
<dbReference type="Gene3D" id="3.40.630.10">
    <property type="entry name" value="Zn peptidases"/>
    <property type="match status" value="1"/>
</dbReference>
<dbReference type="GO" id="GO:0006508">
    <property type="term" value="P:proteolysis"/>
    <property type="evidence" value="ECO:0007669"/>
    <property type="project" value="UniProtKB-KW"/>
</dbReference>
<evidence type="ECO:0000256" key="2">
    <source>
        <dbReference type="ARBA" id="ARBA00022723"/>
    </source>
</evidence>
<keyword evidence="3" id="KW-0378">Hydrolase</keyword>
<keyword evidence="2" id="KW-0479">Metal-binding</keyword>
<protein>
    <submittedName>
        <fullName evidence="5">M20 family metallopeptidase</fullName>
    </submittedName>
</protein>
<dbReference type="Pfam" id="PF07687">
    <property type="entry name" value="M20_dimer"/>
    <property type="match status" value="1"/>
</dbReference>
<accession>A0A5A9GL37</accession>
<dbReference type="SUPFAM" id="SSF53187">
    <property type="entry name" value="Zn-dependent exopeptidases"/>
    <property type="match status" value="1"/>
</dbReference>